<gene>
    <name evidence="2" type="ORF">CXK94_02840</name>
</gene>
<dbReference type="EMBL" id="POUT01000001">
    <property type="protein sequence ID" value="PNG11533.1"/>
    <property type="molecule type" value="Genomic_DNA"/>
</dbReference>
<evidence type="ECO:0000313" key="3">
    <source>
        <dbReference type="Proteomes" id="UP000236023"/>
    </source>
</evidence>
<dbReference type="PROSITE" id="PS00197">
    <property type="entry name" value="2FE2S_FER_1"/>
    <property type="match status" value="1"/>
</dbReference>
<evidence type="ECO:0000259" key="1">
    <source>
        <dbReference type="PROSITE" id="PS51085"/>
    </source>
</evidence>
<dbReference type="PROSITE" id="PS51085">
    <property type="entry name" value="2FE2S_FER_2"/>
    <property type="match status" value="1"/>
</dbReference>
<evidence type="ECO:0000313" key="2">
    <source>
        <dbReference type="EMBL" id="PNG11533.1"/>
    </source>
</evidence>
<dbReference type="InterPro" id="IPR012675">
    <property type="entry name" value="Beta-grasp_dom_sf"/>
</dbReference>
<dbReference type="Gene3D" id="3.10.20.30">
    <property type="match status" value="1"/>
</dbReference>
<dbReference type="AlphaFoldDB" id="A0A2N8T9U9"/>
<dbReference type="InterPro" id="IPR006058">
    <property type="entry name" value="2Fe2S_fd_BS"/>
</dbReference>
<accession>A0A2N8T9U9</accession>
<feature type="domain" description="2Fe-2S ferredoxin-type" evidence="1">
    <location>
        <begin position="5"/>
        <end position="96"/>
    </location>
</feature>
<dbReference type="InterPro" id="IPR001041">
    <property type="entry name" value="2Fe-2S_ferredoxin-type"/>
</dbReference>
<dbReference type="Pfam" id="PF00111">
    <property type="entry name" value="Fer2"/>
    <property type="match status" value="1"/>
</dbReference>
<dbReference type="Proteomes" id="UP000236023">
    <property type="component" value="Unassembled WGS sequence"/>
</dbReference>
<sequence length="104" mass="11194">MEPSYRITEVTSGASFACTGGQSVLQAMEQQQLHCLPVGCRGGGCGLCKVQVLSGEFDCGRMSSRHVPEQARVRGQVLACRLFPRSDLAIERPPRPETPGIPAH</sequence>
<comment type="caution">
    <text evidence="2">The sequence shown here is derived from an EMBL/GenBank/DDBJ whole genome shotgun (WGS) entry which is preliminary data.</text>
</comment>
<dbReference type="SUPFAM" id="SSF54292">
    <property type="entry name" value="2Fe-2S ferredoxin-like"/>
    <property type="match status" value="1"/>
</dbReference>
<organism evidence="2 3">
    <name type="scientific">Stutzerimonas stutzeri</name>
    <name type="common">Pseudomonas stutzeri</name>
    <dbReference type="NCBI Taxonomy" id="316"/>
    <lineage>
        <taxon>Bacteria</taxon>
        <taxon>Pseudomonadati</taxon>
        <taxon>Pseudomonadota</taxon>
        <taxon>Gammaproteobacteria</taxon>
        <taxon>Pseudomonadales</taxon>
        <taxon>Pseudomonadaceae</taxon>
        <taxon>Stutzerimonas</taxon>
    </lineage>
</organism>
<reference evidence="2 3" key="1">
    <citation type="submission" date="2018-01" db="EMBL/GenBank/DDBJ databases">
        <title>Denitrification phenotypes of diverse strains of Pseudomonas stutzeri.</title>
        <authorList>
            <person name="Milligan D.A."/>
            <person name="Bergaust L."/>
            <person name="Bakken L.R."/>
            <person name="Frostegard A."/>
        </authorList>
    </citation>
    <scope>NUCLEOTIDE SEQUENCE [LARGE SCALE GENOMIC DNA]</scope>
    <source>
        <strain evidence="2 3">24a75</strain>
    </source>
</reference>
<dbReference type="GO" id="GO:0051537">
    <property type="term" value="F:2 iron, 2 sulfur cluster binding"/>
    <property type="evidence" value="ECO:0007669"/>
    <property type="project" value="InterPro"/>
</dbReference>
<dbReference type="InterPro" id="IPR036010">
    <property type="entry name" value="2Fe-2S_ferredoxin-like_sf"/>
</dbReference>
<proteinExistence type="predicted"/>
<protein>
    <submittedName>
        <fullName evidence="2">Ferredoxin</fullName>
    </submittedName>
</protein>
<name>A0A2N8T9U9_STUST</name>
<dbReference type="CDD" id="cd00207">
    <property type="entry name" value="fer2"/>
    <property type="match status" value="1"/>
</dbReference>
<dbReference type="RefSeq" id="WP_102893194.1">
    <property type="nucleotide sequence ID" value="NZ_JAMOHU010000042.1"/>
</dbReference>